<proteinExistence type="inferred from homology"/>
<dbReference type="PANTHER" id="PTHR46268:SF6">
    <property type="entry name" value="UNIVERSAL STRESS PROTEIN UP12"/>
    <property type="match status" value="1"/>
</dbReference>
<evidence type="ECO:0000259" key="2">
    <source>
        <dbReference type="Pfam" id="PF00582"/>
    </source>
</evidence>
<dbReference type="CDD" id="cd00293">
    <property type="entry name" value="USP-like"/>
    <property type="match status" value="1"/>
</dbReference>
<feature type="domain" description="UspA" evidence="2">
    <location>
        <begin position="3"/>
        <end position="130"/>
    </location>
</feature>
<protein>
    <submittedName>
        <fullName evidence="3">Universal stress protein</fullName>
    </submittedName>
</protein>
<dbReference type="InterPro" id="IPR006016">
    <property type="entry name" value="UspA"/>
</dbReference>
<dbReference type="Proteomes" id="UP001589748">
    <property type="component" value="Unassembled WGS sequence"/>
</dbReference>
<dbReference type="EMBL" id="JBHMDM010000007">
    <property type="protein sequence ID" value="MFB9377972.1"/>
    <property type="molecule type" value="Genomic_DNA"/>
</dbReference>
<evidence type="ECO:0000313" key="3">
    <source>
        <dbReference type="EMBL" id="MFB9377972.1"/>
    </source>
</evidence>
<keyword evidence="4" id="KW-1185">Reference proteome</keyword>
<dbReference type="RefSeq" id="WP_380137599.1">
    <property type="nucleotide sequence ID" value="NZ_JBHLUI010000008.1"/>
</dbReference>
<dbReference type="PANTHER" id="PTHR46268">
    <property type="entry name" value="STRESS RESPONSE PROTEIN NHAX"/>
    <property type="match status" value="1"/>
</dbReference>
<dbReference type="Gene3D" id="3.40.50.620">
    <property type="entry name" value="HUPs"/>
    <property type="match status" value="1"/>
</dbReference>
<dbReference type="InterPro" id="IPR006015">
    <property type="entry name" value="Universal_stress_UspA"/>
</dbReference>
<dbReference type="PRINTS" id="PR01438">
    <property type="entry name" value="UNVRSLSTRESS"/>
</dbReference>
<evidence type="ECO:0000313" key="4">
    <source>
        <dbReference type="Proteomes" id="UP001589748"/>
    </source>
</evidence>
<comment type="similarity">
    <text evidence="1">Belongs to the universal stress protein A family.</text>
</comment>
<reference evidence="3 4" key="1">
    <citation type="submission" date="2024-09" db="EMBL/GenBank/DDBJ databases">
        <authorList>
            <person name="Sun Q."/>
            <person name="Mori K."/>
        </authorList>
    </citation>
    <scope>NUCLEOTIDE SEQUENCE [LARGE SCALE GENOMIC DNA]</scope>
    <source>
        <strain evidence="3 4">TISTR 1856</strain>
    </source>
</reference>
<dbReference type="Pfam" id="PF00582">
    <property type="entry name" value="Usp"/>
    <property type="match status" value="1"/>
</dbReference>
<evidence type="ECO:0000256" key="1">
    <source>
        <dbReference type="ARBA" id="ARBA00008791"/>
    </source>
</evidence>
<gene>
    <name evidence="3" type="ORF">ACFFVI_13450</name>
</gene>
<organism evidence="3 4">
    <name type="scientific">Kineococcus gynurae</name>
    <dbReference type="NCBI Taxonomy" id="452979"/>
    <lineage>
        <taxon>Bacteria</taxon>
        <taxon>Bacillati</taxon>
        <taxon>Actinomycetota</taxon>
        <taxon>Actinomycetes</taxon>
        <taxon>Kineosporiales</taxon>
        <taxon>Kineosporiaceae</taxon>
        <taxon>Kineococcus</taxon>
    </lineage>
</organism>
<comment type="caution">
    <text evidence="3">The sequence shown here is derived from an EMBL/GenBank/DDBJ whole genome shotgun (WGS) entry which is preliminary data.</text>
</comment>
<sequence>MGIVVGYVANPEGRSALQRAGAAAQRLQQPLVVVHSMRPGRAQDPEETQELEALLASVRADLEAAGLSHELREVPDSEDAADDLIAAAEETSAQLIVIGLRRRTSVGKLILGASAQRILLDAPCPVLAVKPEE</sequence>
<dbReference type="InterPro" id="IPR014729">
    <property type="entry name" value="Rossmann-like_a/b/a_fold"/>
</dbReference>
<accession>A0ABV5LV57</accession>
<dbReference type="SUPFAM" id="SSF52402">
    <property type="entry name" value="Adenine nucleotide alpha hydrolases-like"/>
    <property type="match status" value="1"/>
</dbReference>
<name>A0ABV5LV57_9ACTN</name>